<evidence type="ECO:0000256" key="4">
    <source>
        <dbReference type="ARBA" id="ARBA00022729"/>
    </source>
</evidence>
<evidence type="ECO:0000256" key="3">
    <source>
        <dbReference type="ARBA" id="ARBA00022525"/>
    </source>
</evidence>
<dbReference type="EMBL" id="GL377605">
    <property type="protein sequence ID" value="EFJ19790.1"/>
    <property type="molecule type" value="Genomic_DNA"/>
</dbReference>
<dbReference type="GO" id="GO:0005576">
    <property type="term" value="C:extracellular region"/>
    <property type="evidence" value="ECO:0007669"/>
    <property type="project" value="UniProtKB-SubCell"/>
</dbReference>
<dbReference type="KEGG" id="smo:SELMODRAFT_419060"/>
<dbReference type="Gramene" id="EFJ19790">
    <property type="protein sequence ID" value="EFJ19790"/>
    <property type="gene ID" value="SELMODRAFT_419060"/>
</dbReference>
<dbReference type="OrthoDB" id="1600564at2759"/>
<evidence type="ECO:0000256" key="6">
    <source>
        <dbReference type="ARBA" id="ARBA00022963"/>
    </source>
</evidence>
<gene>
    <name evidence="8" type="ORF">SELMODRAFT_419060</name>
</gene>
<evidence type="ECO:0000256" key="7">
    <source>
        <dbReference type="SAM" id="SignalP"/>
    </source>
</evidence>
<proteinExistence type="inferred from homology"/>
<dbReference type="Pfam" id="PF00657">
    <property type="entry name" value="Lipase_GDSL"/>
    <property type="match status" value="1"/>
</dbReference>
<dbReference type="HOGENOM" id="CLU_015101_0_2_1"/>
<keyword evidence="4 7" id="KW-0732">Signal</keyword>
<reference evidence="8 9" key="1">
    <citation type="journal article" date="2011" name="Science">
        <title>The Selaginella genome identifies genetic changes associated with the evolution of vascular plants.</title>
        <authorList>
            <person name="Banks J.A."/>
            <person name="Nishiyama T."/>
            <person name="Hasebe M."/>
            <person name="Bowman J.L."/>
            <person name="Gribskov M."/>
            <person name="dePamphilis C."/>
            <person name="Albert V.A."/>
            <person name="Aono N."/>
            <person name="Aoyama T."/>
            <person name="Ambrose B.A."/>
            <person name="Ashton N.W."/>
            <person name="Axtell M.J."/>
            <person name="Barker E."/>
            <person name="Barker M.S."/>
            <person name="Bennetzen J.L."/>
            <person name="Bonawitz N.D."/>
            <person name="Chapple C."/>
            <person name="Cheng C."/>
            <person name="Correa L.G."/>
            <person name="Dacre M."/>
            <person name="DeBarry J."/>
            <person name="Dreyer I."/>
            <person name="Elias M."/>
            <person name="Engstrom E.M."/>
            <person name="Estelle M."/>
            <person name="Feng L."/>
            <person name="Finet C."/>
            <person name="Floyd S.K."/>
            <person name="Frommer W.B."/>
            <person name="Fujita T."/>
            <person name="Gramzow L."/>
            <person name="Gutensohn M."/>
            <person name="Harholt J."/>
            <person name="Hattori M."/>
            <person name="Heyl A."/>
            <person name="Hirai T."/>
            <person name="Hiwatashi Y."/>
            <person name="Ishikawa M."/>
            <person name="Iwata M."/>
            <person name="Karol K.G."/>
            <person name="Koehler B."/>
            <person name="Kolukisaoglu U."/>
            <person name="Kubo M."/>
            <person name="Kurata T."/>
            <person name="Lalonde S."/>
            <person name="Li K."/>
            <person name="Li Y."/>
            <person name="Litt A."/>
            <person name="Lyons E."/>
            <person name="Manning G."/>
            <person name="Maruyama T."/>
            <person name="Michael T.P."/>
            <person name="Mikami K."/>
            <person name="Miyazaki S."/>
            <person name="Morinaga S."/>
            <person name="Murata T."/>
            <person name="Mueller-Roeber B."/>
            <person name="Nelson D.R."/>
            <person name="Obara M."/>
            <person name="Oguri Y."/>
            <person name="Olmstead R.G."/>
            <person name="Onodera N."/>
            <person name="Petersen B.L."/>
            <person name="Pils B."/>
            <person name="Prigge M."/>
            <person name="Rensing S.A."/>
            <person name="Riano-Pachon D.M."/>
            <person name="Roberts A.W."/>
            <person name="Sato Y."/>
            <person name="Scheller H.V."/>
            <person name="Schulz B."/>
            <person name="Schulz C."/>
            <person name="Shakirov E.V."/>
            <person name="Shibagaki N."/>
            <person name="Shinohara N."/>
            <person name="Shippen D.E."/>
            <person name="Soerensen I."/>
            <person name="Sotooka R."/>
            <person name="Sugimoto N."/>
            <person name="Sugita M."/>
            <person name="Sumikawa N."/>
            <person name="Tanurdzic M."/>
            <person name="Theissen G."/>
            <person name="Ulvskov P."/>
            <person name="Wakazuki S."/>
            <person name="Weng J.K."/>
            <person name="Willats W.W."/>
            <person name="Wipf D."/>
            <person name="Wolf P.G."/>
            <person name="Yang L."/>
            <person name="Zimmer A.D."/>
            <person name="Zhu Q."/>
            <person name="Mitros T."/>
            <person name="Hellsten U."/>
            <person name="Loque D."/>
            <person name="Otillar R."/>
            <person name="Salamov A."/>
            <person name="Schmutz J."/>
            <person name="Shapiro H."/>
            <person name="Lindquist E."/>
            <person name="Lucas S."/>
            <person name="Rokhsar D."/>
            <person name="Grigoriev I.V."/>
        </authorList>
    </citation>
    <scope>NUCLEOTIDE SEQUENCE [LARGE SCALE GENOMIC DNA]</scope>
</reference>
<dbReference type="PANTHER" id="PTHR45650:SF3">
    <property type="entry name" value="OS01G0748500 PROTEIN"/>
    <property type="match status" value="1"/>
</dbReference>
<keyword evidence="6" id="KW-0442">Lipid degradation</keyword>
<evidence type="ECO:0000256" key="2">
    <source>
        <dbReference type="ARBA" id="ARBA00008668"/>
    </source>
</evidence>
<name>D8S7P9_SELML</name>
<dbReference type="AlphaFoldDB" id="D8S7P9"/>
<dbReference type="InParanoid" id="D8S7P9"/>
<comment type="subcellular location">
    <subcellularLocation>
        <location evidence="1">Secreted</location>
    </subcellularLocation>
</comment>
<keyword evidence="5" id="KW-0378">Hydrolase</keyword>
<feature type="signal peptide" evidence="7">
    <location>
        <begin position="1"/>
        <end position="24"/>
    </location>
</feature>
<keyword evidence="6" id="KW-0443">Lipid metabolism</keyword>
<protein>
    <submittedName>
        <fullName evidence="8">Uncharacterized protein</fullName>
    </submittedName>
</protein>
<dbReference type="InterPro" id="IPR035669">
    <property type="entry name" value="SGNH_plant_lipase-like"/>
</dbReference>
<evidence type="ECO:0000256" key="1">
    <source>
        <dbReference type="ARBA" id="ARBA00004613"/>
    </source>
</evidence>
<dbReference type="CDD" id="cd01837">
    <property type="entry name" value="SGNH_plant_lipase_like"/>
    <property type="match status" value="1"/>
</dbReference>
<evidence type="ECO:0000256" key="5">
    <source>
        <dbReference type="ARBA" id="ARBA00022801"/>
    </source>
</evidence>
<dbReference type="SUPFAM" id="SSF52266">
    <property type="entry name" value="SGNH hydrolase"/>
    <property type="match status" value="1"/>
</dbReference>
<dbReference type="InterPro" id="IPR036514">
    <property type="entry name" value="SGNH_hydro_sf"/>
</dbReference>
<dbReference type="GO" id="GO:0016042">
    <property type="term" value="P:lipid catabolic process"/>
    <property type="evidence" value="ECO:0007669"/>
    <property type="project" value="UniProtKB-KW"/>
</dbReference>
<dbReference type="PANTHER" id="PTHR45650">
    <property type="entry name" value="GDSL-LIKE LIPASE/ACYLHYDROLASE-RELATED"/>
    <property type="match status" value="1"/>
</dbReference>
<keyword evidence="3" id="KW-0964">Secreted</keyword>
<dbReference type="GO" id="GO:0016788">
    <property type="term" value="F:hydrolase activity, acting on ester bonds"/>
    <property type="evidence" value="ECO:0007669"/>
    <property type="project" value="InterPro"/>
</dbReference>
<keyword evidence="9" id="KW-1185">Reference proteome</keyword>
<evidence type="ECO:0000313" key="9">
    <source>
        <dbReference type="Proteomes" id="UP000001514"/>
    </source>
</evidence>
<dbReference type="InterPro" id="IPR051238">
    <property type="entry name" value="GDSL_esterase/lipase"/>
</dbReference>
<comment type="similarity">
    <text evidence="2">Belongs to the 'GDSL' lipolytic enzyme family.</text>
</comment>
<sequence>MLRNCKGLIHRLALFLVIAARIAAADSSGKPVVPALFILGDSTVDCGNNNWLWTVAQSKFLPYGRDFDTHEPTGRFTNGRLSIDYLADFLNLPLVPPYLSRPSYDQGVNFASAGSGILNATGSIFGQRIPMQTQLAYLKDVKSELSEKFGRERTNEIFSKSIFYVSVGSNDFINNYLVPGSSYLRDYNRKSFIDLLISGLDEQLNELYSIGARRIVVASLSPLGSVPSQLAKFSTIRLDGSSFLNDMSQQYNTKLFDLLVRLRSSLSEADLIYNSLYNVLMDISEKYSQYGFLYNDTACCGLGNFNGSVPCLPNVPVCEDAAQYIFWDEYHPTGSTYKLIADKLWSGNINESYPINVKTLLGL</sequence>
<dbReference type="InterPro" id="IPR001087">
    <property type="entry name" value="GDSL"/>
</dbReference>
<dbReference type="Gene3D" id="3.40.50.1110">
    <property type="entry name" value="SGNH hydrolase"/>
    <property type="match status" value="1"/>
</dbReference>
<feature type="chain" id="PRO_5003122476" evidence="7">
    <location>
        <begin position="25"/>
        <end position="363"/>
    </location>
</feature>
<evidence type="ECO:0000313" key="8">
    <source>
        <dbReference type="EMBL" id="EFJ19790.1"/>
    </source>
</evidence>
<accession>D8S7P9</accession>
<organism evidence="9">
    <name type="scientific">Selaginella moellendorffii</name>
    <name type="common">Spikemoss</name>
    <dbReference type="NCBI Taxonomy" id="88036"/>
    <lineage>
        <taxon>Eukaryota</taxon>
        <taxon>Viridiplantae</taxon>
        <taxon>Streptophyta</taxon>
        <taxon>Embryophyta</taxon>
        <taxon>Tracheophyta</taxon>
        <taxon>Lycopodiopsida</taxon>
        <taxon>Selaginellales</taxon>
        <taxon>Selaginellaceae</taxon>
        <taxon>Selaginella</taxon>
    </lineage>
</organism>
<dbReference type="Proteomes" id="UP000001514">
    <property type="component" value="Unassembled WGS sequence"/>
</dbReference>
<dbReference type="OMA" id="GMGHRES"/>